<accession>A0A3N1XXT9</accession>
<feature type="signal peptide" evidence="2">
    <location>
        <begin position="1"/>
        <end position="21"/>
    </location>
</feature>
<keyword evidence="1" id="KW-0677">Repeat</keyword>
<organism evidence="4 5">
    <name type="scientific">Mobilisporobacter senegalensis</name>
    <dbReference type="NCBI Taxonomy" id="1329262"/>
    <lineage>
        <taxon>Bacteria</taxon>
        <taxon>Bacillati</taxon>
        <taxon>Bacillota</taxon>
        <taxon>Clostridia</taxon>
        <taxon>Lachnospirales</taxon>
        <taxon>Lachnospiraceae</taxon>
        <taxon>Mobilisporobacter</taxon>
    </lineage>
</organism>
<dbReference type="InterPro" id="IPR001119">
    <property type="entry name" value="SLH_dom"/>
</dbReference>
<proteinExistence type="predicted"/>
<reference evidence="4 5" key="1">
    <citation type="submission" date="2018-11" db="EMBL/GenBank/DDBJ databases">
        <title>Genomic Encyclopedia of Type Strains, Phase IV (KMG-IV): sequencing the most valuable type-strain genomes for metagenomic binning, comparative biology and taxonomic classification.</title>
        <authorList>
            <person name="Goeker M."/>
        </authorList>
    </citation>
    <scope>NUCLEOTIDE SEQUENCE [LARGE SCALE GENOMIC DNA]</scope>
    <source>
        <strain evidence="4 5">DSM 26537</strain>
    </source>
</reference>
<protein>
    <submittedName>
        <fullName evidence="4">S-layer family protein</fullName>
    </submittedName>
</protein>
<name>A0A3N1XXT9_9FIRM</name>
<dbReference type="AlphaFoldDB" id="A0A3N1XXT9"/>
<evidence type="ECO:0000313" key="5">
    <source>
        <dbReference type="Proteomes" id="UP000273083"/>
    </source>
</evidence>
<evidence type="ECO:0000256" key="1">
    <source>
        <dbReference type="ARBA" id="ARBA00022737"/>
    </source>
</evidence>
<feature type="domain" description="SLH" evidence="3">
    <location>
        <begin position="83"/>
        <end position="146"/>
    </location>
</feature>
<dbReference type="EMBL" id="RJVG01000001">
    <property type="protein sequence ID" value="ROR31410.1"/>
    <property type="molecule type" value="Genomic_DNA"/>
</dbReference>
<evidence type="ECO:0000256" key="2">
    <source>
        <dbReference type="SAM" id="SignalP"/>
    </source>
</evidence>
<keyword evidence="2" id="KW-0732">Signal</keyword>
<dbReference type="Pfam" id="PF00395">
    <property type="entry name" value="SLH"/>
    <property type="match status" value="1"/>
</dbReference>
<dbReference type="RefSeq" id="WP_123607517.1">
    <property type="nucleotide sequence ID" value="NZ_RJVG01000001.1"/>
</dbReference>
<dbReference type="PROSITE" id="PS51272">
    <property type="entry name" value="SLH"/>
    <property type="match status" value="1"/>
</dbReference>
<dbReference type="OrthoDB" id="1699243at2"/>
<gene>
    <name evidence="4" type="ORF">EDD66_10126</name>
</gene>
<dbReference type="Proteomes" id="UP000273083">
    <property type="component" value="Unassembled WGS sequence"/>
</dbReference>
<comment type="caution">
    <text evidence="4">The sequence shown here is derived from an EMBL/GenBank/DDBJ whole genome shotgun (WGS) entry which is preliminary data.</text>
</comment>
<keyword evidence="5" id="KW-1185">Reference proteome</keyword>
<evidence type="ECO:0000259" key="3">
    <source>
        <dbReference type="PROSITE" id="PS51272"/>
    </source>
</evidence>
<evidence type="ECO:0000313" key="4">
    <source>
        <dbReference type="EMBL" id="ROR31410.1"/>
    </source>
</evidence>
<sequence>MKKKILAFLLAIAMLSTFIPANTVVRAKTHDAAYANQVIDVLGIMNTEGQTNGSSQDPVTRAEFAQMLVNLSKYKDTVGATTSISLFKDVTSKFEGAGYIEFAITQGWMTGYIDGNFKPNKNITLQEAVNGIVAILGYTNEDFATNKNAGKMSLYTSKDLDENISKTKNESLNRADCANLFYNTLVSTMKDNTTVYATTLGYALDADGELDYLKLVNKEMDGPIIASISWSSTLPFTAVKYYRNDVISDKNSIEIHDVIYYSKNLKTVWAYSEKVTGILKEVSPSRLNPTEITIAGSTYTLGTKEMSYEFSTLGDVKIGDAITLLLGKDDTVVGVLSEGEYNAKIGGVVLETSEKLTDGINGSVYTSSFVTLVDSSGRKLEVEYQGDKDDYVPGEILFVSYSDGKASISKYDRYAGDISGDISSDGSVVGGRIIANDVRILDVKKQEYIKIPSSRLAGMHLYASNILYYSLNGNEEIQELILDDVTGDLSSYGILIDTTANINNLNQLTSSYQCMIDGVESTYTTNENIGGVNKGVCKFDFNGNTIESIKNLSNTFISSINGMKIKSYGQEYIMADEVDVYLLNSSKYYKTTLSKVSDLNKYNLYAYYDEATISGGRIRIIVAQRRQ</sequence>
<feature type="chain" id="PRO_5038895495" evidence="2">
    <location>
        <begin position="22"/>
        <end position="627"/>
    </location>
</feature>